<dbReference type="PROSITE" id="PS50975">
    <property type="entry name" value="ATP_GRASP"/>
    <property type="match status" value="1"/>
</dbReference>
<evidence type="ECO:0000313" key="12">
    <source>
        <dbReference type="EMBL" id="OGE38886.1"/>
    </source>
</evidence>
<dbReference type="InterPro" id="IPR020561">
    <property type="entry name" value="PRibGlycinamid_synth_ATP-grasp"/>
</dbReference>
<evidence type="ECO:0000256" key="7">
    <source>
        <dbReference type="ARBA" id="ARBA00038345"/>
    </source>
</evidence>
<evidence type="ECO:0000256" key="6">
    <source>
        <dbReference type="ARBA" id="ARBA00022840"/>
    </source>
</evidence>
<dbReference type="EMBL" id="MFDE01000010">
    <property type="protein sequence ID" value="OGE38886.1"/>
    <property type="molecule type" value="Genomic_DNA"/>
</dbReference>
<evidence type="ECO:0000256" key="4">
    <source>
        <dbReference type="ARBA" id="ARBA00022741"/>
    </source>
</evidence>
<dbReference type="SUPFAM" id="SSF56059">
    <property type="entry name" value="Glutathione synthetase ATP-binding domain-like"/>
    <property type="match status" value="1"/>
</dbReference>
<protein>
    <recommendedName>
        <fullName evidence="2">phosphoribosylamine--glycine ligase</fullName>
        <ecNumber evidence="2">6.3.4.13</ecNumber>
    </recommendedName>
    <alternativeName>
        <fullName evidence="8">Glycinamide ribonucleotide synthetase</fullName>
    </alternativeName>
    <alternativeName>
        <fullName evidence="9">Phosphoribosylglycinamide synthetase</fullName>
    </alternativeName>
</protein>
<gene>
    <name evidence="12" type="ORF">A3F00_01345</name>
</gene>
<dbReference type="Pfam" id="PF01071">
    <property type="entry name" value="GARS_A"/>
    <property type="match status" value="1"/>
</dbReference>
<dbReference type="GO" id="GO:0006189">
    <property type="term" value="P:'de novo' IMP biosynthetic process"/>
    <property type="evidence" value="ECO:0007669"/>
    <property type="project" value="UniProtKB-UniPathway"/>
</dbReference>
<evidence type="ECO:0000256" key="10">
    <source>
        <dbReference type="PROSITE-ProRule" id="PRU00409"/>
    </source>
</evidence>
<evidence type="ECO:0000256" key="3">
    <source>
        <dbReference type="ARBA" id="ARBA00022598"/>
    </source>
</evidence>
<dbReference type="Proteomes" id="UP000176527">
    <property type="component" value="Unassembled WGS sequence"/>
</dbReference>
<dbReference type="SMART" id="SM01209">
    <property type="entry name" value="GARS_A"/>
    <property type="match status" value="1"/>
</dbReference>
<evidence type="ECO:0000256" key="2">
    <source>
        <dbReference type="ARBA" id="ARBA00013255"/>
    </source>
</evidence>
<evidence type="ECO:0000256" key="1">
    <source>
        <dbReference type="ARBA" id="ARBA00005174"/>
    </source>
</evidence>
<evidence type="ECO:0000256" key="8">
    <source>
        <dbReference type="ARBA" id="ARBA00042242"/>
    </source>
</evidence>
<dbReference type="PANTHER" id="PTHR43472:SF1">
    <property type="entry name" value="PHOSPHORIBOSYLAMINE--GLYCINE LIGASE, CHLOROPLASTIC"/>
    <property type="match status" value="1"/>
</dbReference>
<dbReference type="InterPro" id="IPR020560">
    <property type="entry name" value="PRibGlycinamide_synth_C-dom"/>
</dbReference>
<comment type="similarity">
    <text evidence="7">Belongs to the GARS family.</text>
</comment>
<dbReference type="UniPathway" id="UPA00074">
    <property type="reaction ID" value="UER00125"/>
</dbReference>
<dbReference type="Pfam" id="PF02844">
    <property type="entry name" value="GARS_N"/>
    <property type="match status" value="1"/>
</dbReference>
<reference evidence="12 13" key="1">
    <citation type="journal article" date="2016" name="Nat. Commun.">
        <title>Thousands of microbial genomes shed light on interconnected biogeochemical processes in an aquifer system.</title>
        <authorList>
            <person name="Anantharaman K."/>
            <person name="Brown C.T."/>
            <person name="Hug L.A."/>
            <person name="Sharon I."/>
            <person name="Castelle C.J."/>
            <person name="Probst A.J."/>
            <person name="Thomas B.C."/>
            <person name="Singh A."/>
            <person name="Wilkins M.J."/>
            <person name="Karaoz U."/>
            <person name="Brodie E.L."/>
            <person name="Williams K.H."/>
            <person name="Hubbard S.S."/>
            <person name="Banfield J.F."/>
        </authorList>
    </citation>
    <scope>NUCLEOTIDE SEQUENCE [LARGE SCALE GENOMIC DNA]</scope>
</reference>
<dbReference type="Gene3D" id="3.90.600.10">
    <property type="entry name" value="Phosphoribosylglycinamide synthetase, C-terminal domain"/>
    <property type="match status" value="1"/>
</dbReference>
<dbReference type="SMART" id="SM01210">
    <property type="entry name" value="GARS_C"/>
    <property type="match status" value="1"/>
</dbReference>
<dbReference type="InterPro" id="IPR011054">
    <property type="entry name" value="Rudment_hybrid_motif"/>
</dbReference>
<dbReference type="Gene3D" id="3.30.470.20">
    <property type="entry name" value="ATP-grasp fold, B domain"/>
    <property type="match status" value="1"/>
</dbReference>
<keyword evidence="5" id="KW-0658">Purine biosynthesis</keyword>
<dbReference type="InterPro" id="IPR020562">
    <property type="entry name" value="PRibGlycinamide_synth_N"/>
</dbReference>
<name>A0A1F5KD67_9BACT</name>
<dbReference type="Gene3D" id="3.30.1490.20">
    <property type="entry name" value="ATP-grasp fold, A domain"/>
    <property type="match status" value="1"/>
</dbReference>
<organism evidence="12 13">
    <name type="scientific">Candidatus Daviesbacteria bacterium RIFCSPHIGHO2_12_FULL_37_11</name>
    <dbReference type="NCBI Taxonomy" id="1797777"/>
    <lineage>
        <taxon>Bacteria</taxon>
        <taxon>Candidatus Daviesiibacteriota</taxon>
    </lineage>
</organism>
<dbReference type="EC" id="6.3.4.13" evidence="2"/>
<keyword evidence="4 10" id="KW-0547">Nucleotide-binding</keyword>
<dbReference type="GO" id="GO:0004637">
    <property type="term" value="F:phosphoribosylamine-glycine ligase activity"/>
    <property type="evidence" value="ECO:0007669"/>
    <property type="project" value="UniProtKB-EC"/>
</dbReference>
<dbReference type="InterPro" id="IPR011761">
    <property type="entry name" value="ATP-grasp"/>
</dbReference>
<feature type="domain" description="ATP-grasp" evidence="11">
    <location>
        <begin position="108"/>
        <end position="310"/>
    </location>
</feature>
<dbReference type="GO" id="GO:0046872">
    <property type="term" value="F:metal ion binding"/>
    <property type="evidence" value="ECO:0007669"/>
    <property type="project" value="InterPro"/>
</dbReference>
<dbReference type="SUPFAM" id="SSF51246">
    <property type="entry name" value="Rudiment single hybrid motif"/>
    <property type="match status" value="1"/>
</dbReference>
<dbReference type="InterPro" id="IPR013815">
    <property type="entry name" value="ATP_grasp_subdomain_1"/>
</dbReference>
<accession>A0A1F5KD67</accession>
<dbReference type="InterPro" id="IPR000115">
    <property type="entry name" value="PRibGlycinamide_synth"/>
</dbReference>
<evidence type="ECO:0000256" key="5">
    <source>
        <dbReference type="ARBA" id="ARBA00022755"/>
    </source>
</evidence>
<evidence type="ECO:0000313" key="13">
    <source>
        <dbReference type="Proteomes" id="UP000176527"/>
    </source>
</evidence>
<sequence>MAEVLIVSNPSGSSAREHALAWKLSQSPEVKNVWLAPGNAGYKNSLPDLTTPEDFLRFAKDKKIDLTVVGPEALLAEGIVDMFEAEKLKIFGPRQHVAKLETSKIWCYKKSVEWGVPFAPSWTFLNRQQELAKQKVREVGFPVVLKVDGLADGKGVTIHETENTAFQEIDDIMAGKYPNGGKDLLIQMHLQGKELSVFTLSDGQTILTIPKTFRDYKWLNGLTTGGVGGFGPVSITRSLLNQIEEQITKPTISGLKDEGGFKGVLYTGIMLTDEGPKVFEQNVRWGDPECELLMPLISSDLYPVLYSCTNGTLSSQTLNYFYGFTAGVVLCAEGYPAKPVGKDEIFGLNKTYDQDVNIFHYQTRKRPDGKIETHGGREVVVVGYDPNSIKGSREKVYGEINSGIYFRGMQKRDDIGS</sequence>
<keyword evidence="6 10" id="KW-0067">ATP-binding</keyword>
<dbReference type="Gene3D" id="3.40.50.20">
    <property type="match status" value="1"/>
</dbReference>
<keyword evidence="3 12" id="KW-0436">Ligase</keyword>
<dbReference type="AlphaFoldDB" id="A0A1F5KD67"/>
<proteinExistence type="inferred from homology"/>
<evidence type="ECO:0000259" key="11">
    <source>
        <dbReference type="PROSITE" id="PS50975"/>
    </source>
</evidence>
<dbReference type="GO" id="GO:0009113">
    <property type="term" value="P:purine nucleobase biosynthetic process"/>
    <property type="evidence" value="ECO:0007669"/>
    <property type="project" value="InterPro"/>
</dbReference>
<dbReference type="NCBIfam" id="TIGR00877">
    <property type="entry name" value="purD"/>
    <property type="match status" value="1"/>
</dbReference>
<dbReference type="InterPro" id="IPR037123">
    <property type="entry name" value="PRibGlycinamide_synth_C_sf"/>
</dbReference>
<evidence type="ECO:0000256" key="9">
    <source>
        <dbReference type="ARBA" id="ARBA00042864"/>
    </source>
</evidence>
<dbReference type="SUPFAM" id="SSF52440">
    <property type="entry name" value="PreATP-grasp domain"/>
    <property type="match status" value="1"/>
</dbReference>
<dbReference type="Pfam" id="PF02843">
    <property type="entry name" value="GARS_C"/>
    <property type="match status" value="1"/>
</dbReference>
<comment type="pathway">
    <text evidence="1">Purine metabolism; IMP biosynthesis via de novo pathway; N(1)-(5-phospho-D-ribosyl)glycinamide from 5-phospho-alpha-D-ribose 1-diphosphate: step 2/2.</text>
</comment>
<comment type="caution">
    <text evidence="12">The sequence shown here is derived from an EMBL/GenBank/DDBJ whole genome shotgun (WGS) entry which is preliminary data.</text>
</comment>
<dbReference type="GO" id="GO:0005524">
    <property type="term" value="F:ATP binding"/>
    <property type="evidence" value="ECO:0007669"/>
    <property type="project" value="UniProtKB-UniRule"/>
</dbReference>
<dbReference type="InterPro" id="IPR016185">
    <property type="entry name" value="PreATP-grasp_dom_sf"/>
</dbReference>
<dbReference type="PANTHER" id="PTHR43472">
    <property type="entry name" value="PHOSPHORIBOSYLAMINE--GLYCINE LIGASE"/>
    <property type="match status" value="1"/>
</dbReference>